<dbReference type="Proteomes" id="UP000287651">
    <property type="component" value="Unassembled WGS sequence"/>
</dbReference>
<feature type="region of interest" description="Disordered" evidence="1">
    <location>
        <begin position="75"/>
        <end position="96"/>
    </location>
</feature>
<accession>A0A426ZGL1</accession>
<comment type="caution">
    <text evidence="2">The sequence shown here is derived from an EMBL/GenBank/DDBJ whole genome shotgun (WGS) entry which is preliminary data.</text>
</comment>
<evidence type="ECO:0000256" key="1">
    <source>
        <dbReference type="SAM" id="MobiDB-lite"/>
    </source>
</evidence>
<name>A0A426ZGL1_ENSVE</name>
<proteinExistence type="predicted"/>
<protein>
    <submittedName>
        <fullName evidence="2">Uncharacterized protein</fullName>
    </submittedName>
</protein>
<evidence type="ECO:0000313" key="2">
    <source>
        <dbReference type="EMBL" id="RRT63119.1"/>
    </source>
</evidence>
<sequence length="120" mass="13370">MGNAIHLRFACFAVDELRTKEAGSGAAIDPVMSASSSPKQGAARLLTSTRSACRLHFNASGTGNGQTEWRCASMGADAMHTPPSRVSDRRKEARGRRRRYQRMLSSFLAWLQYDPRRHIF</sequence>
<evidence type="ECO:0000313" key="3">
    <source>
        <dbReference type="Proteomes" id="UP000287651"/>
    </source>
</evidence>
<dbReference type="AlphaFoldDB" id="A0A426ZGL1"/>
<reference evidence="2 3" key="1">
    <citation type="journal article" date="2014" name="Agronomy (Basel)">
        <title>A Draft Genome Sequence for Ensete ventricosum, the Drought-Tolerant Tree Against Hunger.</title>
        <authorList>
            <person name="Harrison J."/>
            <person name="Moore K.A."/>
            <person name="Paszkiewicz K."/>
            <person name="Jones T."/>
            <person name="Grant M."/>
            <person name="Ambacheew D."/>
            <person name="Muzemil S."/>
            <person name="Studholme D.J."/>
        </authorList>
    </citation>
    <scope>NUCLEOTIDE SEQUENCE [LARGE SCALE GENOMIC DNA]</scope>
</reference>
<gene>
    <name evidence="2" type="ORF">B296_00000881</name>
</gene>
<organism evidence="2 3">
    <name type="scientific">Ensete ventricosum</name>
    <name type="common">Abyssinian banana</name>
    <name type="synonym">Musa ensete</name>
    <dbReference type="NCBI Taxonomy" id="4639"/>
    <lineage>
        <taxon>Eukaryota</taxon>
        <taxon>Viridiplantae</taxon>
        <taxon>Streptophyta</taxon>
        <taxon>Embryophyta</taxon>
        <taxon>Tracheophyta</taxon>
        <taxon>Spermatophyta</taxon>
        <taxon>Magnoliopsida</taxon>
        <taxon>Liliopsida</taxon>
        <taxon>Zingiberales</taxon>
        <taxon>Musaceae</taxon>
        <taxon>Ensete</taxon>
    </lineage>
</organism>
<dbReference type="EMBL" id="AMZH03006715">
    <property type="protein sequence ID" value="RRT63119.1"/>
    <property type="molecule type" value="Genomic_DNA"/>
</dbReference>